<dbReference type="GO" id="GO:0001558">
    <property type="term" value="P:regulation of cell growth"/>
    <property type="evidence" value="ECO:0007669"/>
    <property type="project" value="InterPro"/>
</dbReference>
<dbReference type="AlphaFoldDB" id="A0A1W2AJB2"/>
<dbReference type="NCBIfam" id="NF007429">
    <property type="entry name" value="PRK09974.1"/>
    <property type="match status" value="1"/>
</dbReference>
<dbReference type="GO" id="GO:0003700">
    <property type="term" value="F:DNA-binding transcription factor activity"/>
    <property type="evidence" value="ECO:0007669"/>
    <property type="project" value="InterPro"/>
</dbReference>
<dbReference type="OrthoDB" id="426345at2"/>
<dbReference type="InterPro" id="IPR031848">
    <property type="entry name" value="PrlF_antitoxin"/>
</dbReference>
<dbReference type="GO" id="GO:0097351">
    <property type="term" value="F:toxin sequestering activity"/>
    <property type="evidence" value="ECO:0007669"/>
    <property type="project" value="InterPro"/>
</dbReference>
<name>A0A1W2AJB2_9BURK</name>
<evidence type="ECO:0000313" key="2">
    <source>
        <dbReference type="Proteomes" id="UP000192708"/>
    </source>
</evidence>
<dbReference type="Gene3D" id="2.10.260.10">
    <property type="match status" value="1"/>
</dbReference>
<dbReference type="InterPro" id="IPR037914">
    <property type="entry name" value="SpoVT-AbrB_sf"/>
</dbReference>
<evidence type="ECO:0000313" key="1">
    <source>
        <dbReference type="EMBL" id="SMC60819.1"/>
    </source>
</evidence>
<gene>
    <name evidence="1" type="ORF">SAMN06296008_1097</name>
</gene>
<dbReference type="SUPFAM" id="SSF89447">
    <property type="entry name" value="AbrB/MazE/MraZ-like"/>
    <property type="match status" value="1"/>
</dbReference>
<reference evidence="1 2" key="1">
    <citation type="submission" date="2017-04" db="EMBL/GenBank/DDBJ databases">
        <authorList>
            <person name="Afonso C.L."/>
            <person name="Miller P.J."/>
            <person name="Scott M.A."/>
            <person name="Spackman E."/>
            <person name="Goraichik I."/>
            <person name="Dimitrov K.M."/>
            <person name="Suarez D.L."/>
            <person name="Swayne D.E."/>
        </authorList>
    </citation>
    <scope>NUCLEOTIDE SEQUENCE [LARGE SCALE GENOMIC DNA]</scope>
    <source>
        <strain evidence="1 2">VK13</strain>
    </source>
</reference>
<protein>
    <submittedName>
        <fullName evidence="1">Antitoxin PrlF</fullName>
    </submittedName>
</protein>
<organism evidence="1 2">
    <name type="scientific">Polynucleobacter kasalickyi</name>
    <dbReference type="NCBI Taxonomy" id="1938817"/>
    <lineage>
        <taxon>Bacteria</taxon>
        <taxon>Pseudomonadati</taxon>
        <taxon>Pseudomonadota</taxon>
        <taxon>Betaproteobacteria</taxon>
        <taxon>Burkholderiales</taxon>
        <taxon>Burkholderiaceae</taxon>
        <taxon>Polynucleobacter</taxon>
    </lineage>
</organism>
<dbReference type="Pfam" id="PF15937">
    <property type="entry name" value="PrlF_antitoxin"/>
    <property type="match status" value="1"/>
</dbReference>
<sequence length="110" mass="12364">MNIAILETESTLTDRYQTTVPESVRQALKLGKRDKVHYSILDNGDVLLSRVQKTEPDDPALDQFLSFLSNDIATHPERIQALDGAWVNRLHTLVGNIQIDLDAPLPEDEV</sequence>
<dbReference type="Proteomes" id="UP000192708">
    <property type="component" value="Unassembled WGS sequence"/>
</dbReference>
<keyword evidence="2" id="KW-1185">Reference proteome</keyword>
<proteinExistence type="predicted"/>
<accession>A0A1W2AJB2</accession>
<dbReference type="EMBL" id="FWXJ01000009">
    <property type="protein sequence ID" value="SMC60819.1"/>
    <property type="molecule type" value="Genomic_DNA"/>
</dbReference>